<dbReference type="SMART" id="SM00829">
    <property type="entry name" value="PKS_ER"/>
    <property type="match status" value="1"/>
</dbReference>
<dbReference type="AlphaFoldDB" id="A0A1L8RFZ9"/>
<dbReference type="STRING" id="214095.RU97_GL002022"/>
<dbReference type="InterPro" id="IPR013149">
    <property type="entry name" value="ADH-like_C"/>
</dbReference>
<dbReference type="SUPFAM" id="SSF51735">
    <property type="entry name" value="NAD(P)-binding Rossmann-fold domains"/>
    <property type="match status" value="1"/>
</dbReference>
<dbReference type="RefSeq" id="WP_067395653.1">
    <property type="nucleotide sequence ID" value="NZ_JXKH01000004.1"/>
</dbReference>
<dbReference type="Pfam" id="PF00107">
    <property type="entry name" value="ADH_zinc_N"/>
    <property type="match status" value="1"/>
</dbReference>
<dbReference type="EMBL" id="JXKH01000004">
    <property type="protein sequence ID" value="OJG18625.1"/>
    <property type="molecule type" value="Genomic_DNA"/>
</dbReference>
<organism evidence="4 5">
    <name type="scientific">Enterococcus canis</name>
    <dbReference type="NCBI Taxonomy" id="214095"/>
    <lineage>
        <taxon>Bacteria</taxon>
        <taxon>Bacillati</taxon>
        <taxon>Bacillota</taxon>
        <taxon>Bacilli</taxon>
        <taxon>Lactobacillales</taxon>
        <taxon>Enterococcaceae</taxon>
        <taxon>Enterococcus</taxon>
    </lineage>
</organism>
<proteinExistence type="predicted"/>
<keyword evidence="2" id="KW-0560">Oxidoreductase</keyword>
<evidence type="ECO:0000256" key="1">
    <source>
        <dbReference type="ARBA" id="ARBA00022857"/>
    </source>
</evidence>
<reference evidence="4 5" key="1">
    <citation type="submission" date="2014-12" db="EMBL/GenBank/DDBJ databases">
        <title>Draft genome sequences of 29 type strains of Enterococci.</title>
        <authorList>
            <person name="Zhong Z."/>
            <person name="Sun Z."/>
            <person name="Liu W."/>
            <person name="Zhang W."/>
            <person name="Zhang H."/>
        </authorList>
    </citation>
    <scope>NUCLEOTIDE SEQUENCE [LARGE SCALE GENOMIC DNA]</scope>
    <source>
        <strain evidence="4 5">DSM 17029</strain>
    </source>
</reference>
<name>A0A1L8RFZ9_9ENTE</name>
<sequence>MKAISLAHPGGSDMLRLVEMVTPQPQPHELLIEVKAAAVNRTDIMWRENRSLKPPYPILGVEVAGVVVTSQDSRFPEGSRVCGLVNLGGYAEYAVMPANRAIPIPENLSFIEAAGIPEVFLTAYQTLYWLGALKAGEQVLIHAGASGVGTAAIQLAKQSGAKVFVTAGSEEKLAFCRQLGADVTINYHEEDFALRIAEATQGAGVDVLLDLVGASYFEQNLASMALDGRWILIGMVGGTQVSHLDLGALISQRIQLIGTLLTPRSDTYKARLTQEFIQETLPLLAKGTVKPIIDRVFPLSEVQAAHQHMEANRNIGKIILTID</sequence>
<evidence type="ECO:0000256" key="2">
    <source>
        <dbReference type="ARBA" id="ARBA00023002"/>
    </source>
</evidence>
<keyword evidence="5" id="KW-1185">Reference proteome</keyword>
<dbReference type="InterPro" id="IPR020843">
    <property type="entry name" value="ER"/>
</dbReference>
<dbReference type="SUPFAM" id="SSF50129">
    <property type="entry name" value="GroES-like"/>
    <property type="match status" value="1"/>
</dbReference>
<accession>A0A1L8RFZ9</accession>
<evidence type="ECO:0000313" key="5">
    <source>
        <dbReference type="Proteomes" id="UP000181884"/>
    </source>
</evidence>
<protein>
    <submittedName>
        <fullName evidence="4">NAD(P)H quinone oxidoreductase, PIG3 family</fullName>
    </submittedName>
</protein>
<dbReference type="NCBIfam" id="TIGR02824">
    <property type="entry name" value="quinone_pig3"/>
    <property type="match status" value="1"/>
</dbReference>
<dbReference type="PANTHER" id="PTHR48106">
    <property type="entry name" value="QUINONE OXIDOREDUCTASE PIG3-RELATED"/>
    <property type="match status" value="1"/>
</dbReference>
<dbReference type="PANTHER" id="PTHR48106:SF18">
    <property type="entry name" value="QUINONE OXIDOREDUCTASE PIG3"/>
    <property type="match status" value="1"/>
</dbReference>
<dbReference type="Pfam" id="PF08240">
    <property type="entry name" value="ADH_N"/>
    <property type="match status" value="1"/>
</dbReference>
<dbReference type="InterPro" id="IPR011032">
    <property type="entry name" value="GroES-like_sf"/>
</dbReference>
<evidence type="ECO:0000259" key="3">
    <source>
        <dbReference type="SMART" id="SM00829"/>
    </source>
</evidence>
<dbReference type="InterPro" id="IPR014189">
    <property type="entry name" value="Quinone_OxRdtase_PIG3"/>
</dbReference>
<dbReference type="InterPro" id="IPR013154">
    <property type="entry name" value="ADH-like_N"/>
</dbReference>
<gene>
    <name evidence="4" type="ORF">RU97_GL002022</name>
</gene>
<keyword evidence="1" id="KW-0521">NADP</keyword>
<dbReference type="CDD" id="cd05276">
    <property type="entry name" value="p53_inducible_oxidoreductase"/>
    <property type="match status" value="1"/>
</dbReference>
<dbReference type="GO" id="GO:0016651">
    <property type="term" value="F:oxidoreductase activity, acting on NAD(P)H"/>
    <property type="evidence" value="ECO:0007669"/>
    <property type="project" value="TreeGrafter"/>
</dbReference>
<comment type="caution">
    <text evidence="4">The sequence shown here is derived from an EMBL/GenBank/DDBJ whole genome shotgun (WGS) entry which is preliminary data.</text>
</comment>
<dbReference type="Proteomes" id="UP000181884">
    <property type="component" value="Unassembled WGS sequence"/>
</dbReference>
<dbReference type="InterPro" id="IPR036291">
    <property type="entry name" value="NAD(P)-bd_dom_sf"/>
</dbReference>
<dbReference type="Gene3D" id="3.90.180.10">
    <property type="entry name" value="Medium-chain alcohol dehydrogenases, catalytic domain"/>
    <property type="match status" value="1"/>
</dbReference>
<feature type="domain" description="Enoyl reductase (ER)" evidence="3">
    <location>
        <begin position="10"/>
        <end position="320"/>
    </location>
</feature>
<evidence type="ECO:0000313" key="4">
    <source>
        <dbReference type="EMBL" id="OJG18625.1"/>
    </source>
</evidence>
<dbReference type="GO" id="GO:0070402">
    <property type="term" value="F:NADPH binding"/>
    <property type="evidence" value="ECO:0007669"/>
    <property type="project" value="TreeGrafter"/>
</dbReference>
<dbReference type="Gene3D" id="3.40.50.720">
    <property type="entry name" value="NAD(P)-binding Rossmann-like Domain"/>
    <property type="match status" value="1"/>
</dbReference>